<gene>
    <name evidence="2" type="primary">pilV</name>
    <name evidence="2" type="ORF">Q2T77_14125</name>
</gene>
<keyword evidence="1" id="KW-0812">Transmembrane</keyword>
<accession>A0ABT8S3W2</accession>
<keyword evidence="1" id="KW-1133">Transmembrane helix</keyword>
<organism evidence="2 3">
    <name type="scientific">Variovorax ginsengisoli</name>
    <dbReference type="NCBI Taxonomy" id="363844"/>
    <lineage>
        <taxon>Bacteria</taxon>
        <taxon>Pseudomonadati</taxon>
        <taxon>Pseudomonadota</taxon>
        <taxon>Betaproteobacteria</taxon>
        <taxon>Burkholderiales</taxon>
        <taxon>Comamonadaceae</taxon>
        <taxon>Variovorax</taxon>
    </lineage>
</organism>
<dbReference type="RefSeq" id="WP_301810013.1">
    <property type="nucleotide sequence ID" value="NZ_JAUJZH010000009.1"/>
</dbReference>
<dbReference type="Pfam" id="PF07963">
    <property type="entry name" value="N_methyl"/>
    <property type="match status" value="1"/>
</dbReference>
<keyword evidence="3" id="KW-1185">Reference proteome</keyword>
<dbReference type="InterPro" id="IPR013362">
    <property type="entry name" value="Pilus_4_PilV"/>
</dbReference>
<protein>
    <submittedName>
        <fullName evidence="2">Type IV pilus modification protein PilV</fullName>
    </submittedName>
</protein>
<proteinExistence type="predicted"/>
<name>A0ABT8S3W2_9BURK</name>
<dbReference type="InterPro" id="IPR012902">
    <property type="entry name" value="N_methyl_site"/>
</dbReference>
<feature type="transmembrane region" description="Helical" evidence="1">
    <location>
        <begin position="16"/>
        <end position="39"/>
    </location>
</feature>
<evidence type="ECO:0000313" key="3">
    <source>
        <dbReference type="Proteomes" id="UP001169027"/>
    </source>
</evidence>
<evidence type="ECO:0000256" key="1">
    <source>
        <dbReference type="SAM" id="Phobius"/>
    </source>
</evidence>
<reference evidence="2" key="1">
    <citation type="submission" date="2023-06" db="EMBL/GenBank/DDBJ databases">
        <authorList>
            <person name="Jiang Y."/>
            <person name="Liu Q."/>
        </authorList>
    </citation>
    <scope>NUCLEOTIDE SEQUENCE</scope>
    <source>
        <strain evidence="2">CGMCC 1.12090</strain>
    </source>
</reference>
<dbReference type="Proteomes" id="UP001169027">
    <property type="component" value="Unassembled WGS sequence"/>
</dbReference>
<evidence type="ECO:0000313" key="2">
    <source>
        <dbReference type="EMBL" id="MDO1533430.1"/>
    </source>
</evidence>
<comment type="caution">
    <text evidence="2">The sequence shown here is derived from an EMBL/GenBank/DDBJ whole genome shotgun (WGS) entry which is preliminary data.</text>
</comment>
<sequence length="137" mass="14426">MTLPRPPLPGSDRQNGVALLEVLVAILLFSFGILGLIGLQARAISYSTDAEDRNRAAMLANEIATTMWLNNSLSVPEATLATWQLKVANATGSGLTGGVGTVTADATDHSANVLITWRAPNRTETGDSQLVTKVIIP</sequence>
<dbReference type="EMBL" id="JAUKVY010000009">
    <property type="protein sequence ID" value="MDO1533430.1"/>
    <property type="molecule type" value="Genomic_DNA"/>
</dbReference>
<dbReference type="NCBIfam" id="TIGR02523">
    <property type="entry name" value="type_IV_pilV"/>
    <property type="match status" value="1"/>
</dbReference>
<keyword evidence="1" id="KW-0472">Membrane</keyword>